<dbReference type="InterPro" id="IPR025669">
    <property type="entry name" value="AAA_dom"/>
</dbReference>
<evidence type="ECO:0000259" key="1">
    <source>
        <dbReference type="Pfam" id="PF13614"/>
    </source>
</evidence>
<dbReference type="RefSeq" id="WP_160793823.1">
    <property type="nucleotide sequence ID" value="NZ_WRPA01000002.1"/>
</dbReference>
<dbReference type="InterPro" id="IPR027417">
    <property type="entry name" value="P-loop_NTPase"/>
</dbReference>
<dbReference type="Proteomes" id="UP000474778">
    <property type="component" value="Unassembled WGS sequence"/>
</dbReference>
<feature type="domain" description="AAA" evidence="1">
    <location>
        <begin position="1"/>
        <end position="218"/>
    </location>
</feature>
<keyword evidence="3" id="KW-1185">Reference proteome</keyword>
<dbReference type="InterPro" id="IPR050678">
    <property type="entry name" value="DNA_Partitioning_ATPase"/>
</dbReference>
<dbReference type="EMBL" id="WRPA01000002">
    <property type="protein sequence ID" value="MXR67846.1"/>
    <property type="molecule type" value="Genomic_DNA"/>
</dbReference>
<dbReference type="PANTHER" id="PTHR13696:SF99">
    <property type="entry name" value="COBYRINIC ACID AC-DIAMIDE SYNTHASE"/>
    <property type="match status" value="1"/>
</dbReference>
<dbReference type="Pfam" id="PF13614">
    <property type="entry name" value="AAA_31"/>
    <property type="match status" value="1"/>
</dbReference>
<dbReference type="Gene3D" id="3.40.50.300">
    <property type="entry name" value="P-loop containing nucleotide triphosphate hydrolases"/>
    <property type="match status" value="1"/>
</dbReference>
<gene>
    <name evidence="2" type="ORF">GNT65_04060</name>
</gene>
<dbReference type="AlphaFoldDB" id="A0A6L7HU51"/>
<dbReference type="SUPFAM" id="SSF52540">
    <property type="entry name" value="P-loop containing nucleoside triphosphate hydrolases"/>
    <property type="match status" value="1"/>
</dbReference>
<accession>A0A6L7HU51</accession>
<reference evidence="2 3" key="1">
    <citation type="submission" date="2019-12" db="EMBL/GenBank/DDBJ databases">
        <title>Shewanella insulae sp. nov., isolated from a tidal flat.</title>
        <authorList>
            <person name="Yoon J.-H."/>
        </authorList>
    </citation>
    <scope>NUCLEOTIDE SEQUENCE [LARGE SCALE GENOMIC DNA]</scope>
    <source>
        <strain evidence="2 3">JBTF-M18</strain>
    </source>
</reference>
<organism evidence="2 3">
    <name type="scientific">Shewanella insulae</name>
    <dbReference type="NCBI Taxonomy" id="2681496"/>
    <lineage>
        <taxon>Bacteria</taxon>
        <taxon>Pseudomonadati</taxon>
        <taxon>Pseudomonadota</taxon>
        <taxon>Gammaproteobacteria</taxon>
        <taxon>Alteromonadales</taxon>
        <taxon>Shewanellaceae</taxon>
        <taxon>Shewanella</taxon>
    </lineage>
</organism>
<evidence type="ECO:0000313" key="2">
    <source>
        <dbReference type="EMBL" id="MXR67846.1"/>
    </source>
</evidence>
<dbReference type="PANTHER" id="PTHR13696">
    <property type="entry name" value="P-LOOP CONTAINING NUCLEOSIDE TRIPHOSPHATE HYDROLASE"/>
    <property type="match status" value="1"/>
</dbReference>
<evidence type="ECO:0000313" key="3">
    <source>
        <dbReference type="Proteomes" id="UP000474778"/>
    </source>
</evidence>
<proteinExistence type="predicted"/>
<sequence length="366" mass="41379">MKIVSVFNNKGGVGKSTLSFHLACALSEMGKKTLMIDLDPQSNLTLQCISPEKLEELWTEEEPYIEDFQAALEESGESFEKFVEKPRSIHCLLKPIEDGVFESFSLGSVYEINNNLGLIPGRLSLHSYEDKISKSWSDAFLGDPQALRVITSIRNICLEAGDKYGYEYVIIDTSPSLGILNRILISMSTGFFVPCMPDMFSTFGITNIGQALKIWKNQFETMYSLLPDKKRAVFPKSFVKFLGFTIYNAKKYTGQNELDLAAAHYSYVNRLPSSIKTHIPAECYDHLGEEVIGSPIGYKSVMHSHNTLPSMAQKYRVPIWDVPNQTNLLAEDRPTISGNREMYFEKRALYHSFAEDLLTRLEGLED</sequence>
<dbReference type="CDD" id="cd02042">
    <property type="entry name" value="ParAB_family"/>
    <property type="match status" value="1"/>
</dbReference>
<comment type="caution">
    <text evidence="2">The sequence shown here is derived from an EMBL/GenBank/DDBJ whole genome shotgun (WGS) entry which is preliminary data.</text>
</comment>
<name>A0A6L7HU51_9GAMM</name>
<protein>
    <submittedName>
        <fullName evidence="2">AAA family ATPase</fullName>
    </submittedName>
</protein>